<evidence type="ECO:0000313" key="2">
    <source>
        <dbReference type="Proteomes" id="UP001500483"/>
    </source>
</evidence>
<evidence type="ECO:0000313" key="1">
    <source>
        <dbReference type="EMBL" id="GAA3353631.1"/>
    </source>
</evidence>
<comment type="caution">
    <text evidence="1">The sequence shown here is derived from an EMBL/GenBank/DDBJ whole genome shotgun (WGS) entry which is preliminary data.</text>
</comment>
<dbReference type="Proteomes" id="UP001500483">
    <property type="component" value="Unassembled WGS sequence"/>
</dbReference>
<reference evidence="2" key="1">
    <citation type="journal article" date="2019" name="Int. J. Syst. Evol. Microbiol.">
        <title>The Global Catalogue of Microorganisms (GCM) 10K type strain sequencing project: providing services to taxonomists for standard genome sequencing and annotation.</title>
        <authorList>
            <consortium name="The Broad Institute Genomics Platform"/>
            <consortium name="The Broad Institute Genome Sequencing Center for Infectious Disease"/>
            <person name="Wu L."/>
            <person name="Ma J."/>
        </authorList>
    </citation>
    <scope>NUCLEOTIDE SEQUENCE [LARGE SCALE GENOMIC DNA]</scope>
    <source>
        <strain evidence="2">JCM 9687</strain>
    </source>
</reference>
<dbReference type="EMBL" id="BAAAYK010000020">
    <property type="protein sequence ID" value="GAA3353631.1"/>
    <property type="molecule type" value="Genomic_DNA"/>
</dbReference>
<accession>A0ABP6RJQ5</accession>
<name>A0ABP6RJQ5_9PSEU</name>
<protein>
    <submittedName>
        <fullName evidence="1">Uncharacterized protein</fullName>
    </submittedName>
</protein>
<keyword evidence="2" id="KW-1185">Reference proteome</keyword>
<sequence length="129" mass="14092">MTNGAVTPWPVRSRAWSGERSVGPQASRVYSACEVTAESQLGVIELYRGSVELPVSLTASLSSAEELVNMLDRVDLHNTYDAVWVLWQAELLYHWTTVMAAEAPDYPGLAAGLAAFAVTAIERVRHTET</sequence>
<gene>
    <name evidence="1" type="ORF">GCM10020366_07580</name>
</gene>
<organism evidence="1 2">
    <name type="scientific">Saccharopolyspora gregorii</name>
    <dbReference type="NCBI Taxonomy" id="33914"/>
    <lineage>
        <taxon>Bacteria</taxon>
        <taxon>Bacillati</taxon>
        <taxon>Actinomycetota</taxon>
        <taxon>Actinomycetes</taxon>
        <taxon>Pseudonocardiales</taxon>
        <taxon>Pseudonocardiaceae</taxon>
        <taxon>Saccharopolyspora</taxon>
    </lineage>
</organism>
<proteinExistence type="predicted"/>